<dbReference type="PANTHER" id="PTHR22918">
    <property type="entry name" value="SEMINAL PLASMA PROTEIN"/>
    <property type="match status" value="1"/>
</dbReference>
<keyword evidence="4" id="KW-0677">Repeat</keyword>
<dbReference type="InterPro" id="IPR036943">
    <property type="entry name" value="FN_type2_sf"/>
</dbReference>
<dbReference type="SMART" id="SM00059">
    <property type="entry name" value="FN2"/>
    <property type="match status" value="2"/>
</dbReference>
<proteinExistence type="inferred from homology"/>
<dbReference type="InterPro" id="IPR000742">
    <property type="entry name" value="EGF"/>
</dbReference>
<dbReference type="Gene3D" id="2.10.10.10">
    <property type="entry name" value="Fibronectin, type II, collagen-binding"/>
    <property type="match status" value="4"/>
</dbReference>
<keyword evidence="3" id="KW-0964">Secreted</keyword>
<dbReference type="InterPro" id="IPR051666">
    <property type="entry name" value="SP_Capacitation_Regulator"/>
</dbReference>
<protein>
    <submittedName>
        <fullName evidence="9">Putative epididymal sperm-binding protein 1-like</fullName>
    </submittedName>
</protein>
<dbReference type="SUPFAM" id="SSF57440">
    <property type="entry name" value="Kringle-like"/>
    <property type="match status" value="4"/>
</dbReference>
<reference evidence="9 10" key="1">
    <citation type="submission" date="2018-04" db="EMBL/GenBank/DDBJ databases">
        <authorList>
            <person name="Zhang X."/>
            <person name="Yuan J."/>
            <person name="Li F."/>
            <person name="Xiang J."/>
        </authorList>
    </citation>
    <scope>NUCLEOTIDE SEQUENCE [LARGE SCALE GENOMIC DNA]</scope>
    <source>
        <tissue evidence="9">Muscle</tissue>
    </source>
</reference>
<keyword evidence="7" id="KW-0472">Membrane</keyword>
<feature type="disulfide bond" evidence="6">
    <location>
        <begin position="251"/>
        <end position="277"/>
    </location>
</feature>
<dbReference type="InterPro" id="IPR013806">
    <property type="entry name" value="Kringle-like"/>
</dbReference>
<keyword evidence="7" id="KW-0812">Transmembrane</keyword>
<dbReference type="Pfam" id="PF00040">
    <property type="entry name" value="fn2"/>
    <property type="match status" value="2"/>
</dbReference>
<comment type="caution">
    <text evidence="6">Lacks conserved residue(s) required for the propagation of feature annotation.</text>
</comment>
<reference evidence="9 10" key="2">
    <citation type="submission" date="2019-01" db="EMBL/GenBank/DDBJ databases">
        <title>The decoding of complex shrimp genome reveals the adaptation for benthos swimmer, frequently molting mechanism and breeding impact on genome.</title>
        <authorList>
            <person name="Sun Y."/>
            <person name="Gao Y."/>
            <person name="Yu Y."/>
        </authorList>
    </citation>
    <scope>NUCLEOTIDE SEQUENCE [LARGE SCALE GENOMIC DNA]</scope>
    <source>
        <tissue evidence="9">Muscle</tissue>
    </source>
</reference>
<name>A0A3R7SU10_PENVA</name>
<evidence type="ECO:0000313" key="10">
    <source>
        <dbReference type="Proteomes" id="UP000283509"/>
    </source>
</evidence>
<dbReference type="PROSITE" id="PS51092">
    <property type="entry name" value="FN2_2"/>
    <property type="match status" value="2"/>
</dbReference>
<evidence type="ECO:0000256" key="6">
    <source>
        <dbReference type="PROSITE-ProRule" id="PRU00479"/>
    </source>
</evidence>
<gene>
    <name evidence="9" type="ORF">C7M84_006385</name>
</gene>
<dbReference type="OrthoDB" id="409374at2759"/>
<dbReference type="AlphaFoldDB" id="A0A3R7SU10"/>
<keyword evidence="10" id="KW-1185">Reference proteome</keyword>
<comment type="caution">
    <text evidence="9">The sequence shown here is derived from an EMBL/GenBank/DDBJ whole genome shotgun (WGS) entry which is preliminary data.</text>
</comment>
<dbReference type="GO" id="GO:0005576">
    <property type="term" value="C:extracellular region"/>
    <property type="evidence" value="ECO:0007669"/>
    <property type="project" value="UniProtKB-SubCell"/>
</dbReference>
<comment type="similarity">
    <text evidence="2">Belongs to the seminal plasma protein family.</text>
</comment>
<evidence type="ECO:0000313" key="9">
    <source>
        <dbReference type="EMBL" id="ROT75099.1"/>
    </source>
</evidence>
<accession>A0A3R7SU10</accession>
<evidence type="ECO:0000256" key="2">
    <source>
        <dbReference type="ARBA" id="ARBA00010011"/>
    </source>
</evidence>
<keyword evidence="5 6" id="KW-1015">Disulfide bond</keyword>
<dbReference type="GO" id="GO:0048240">
    <property type="term" value="P:sperm capacitation"/>
    <property type="evidence" value="ECO:0007669"/>
    <property type="project" value="TreeGrafter"/>
</dbReference>
<feature type="domain" description="Fibronectin type-II" evidence="8">
    <location>
        <begin position="246"/>
        <end position="302"/>
    </location>
</feature>
<dbReference type="GO" id="GO:0009986">
    <property type="term" value="C:cell surface"/>
    <property type="evidence" value="ECO:0007669"/>
    <property type="project" value="TreeGrafter"/>
</dbReference>
<evidence type="ECO:0000259" key="8">
    <source>
        <dbReference type="PROSITE" id="PS51092"/>
    </source>
</evidence>
<comment type="subcellular location">
    <subcellularLocation>
        <location evidence="1">Secreted</location>
    </subcellularLocation>
</comment>
<evidence type="ECO:0000256" key="4">
    <source>
        <dbReference type="ARBA" id="ARBA00022737"/>
    </source>
</evidence>
<keyword evidence="7" id="KW-1133">Transmembrane helix</keyword>
<evidence type="ECO:0000256" key="3">
    <source>
        <dbReference type="ARBA" id="ARBA00022525"/>
    </source>
</evidence>
<evidence type="ECO:0000256" key="1">
    <source>
        <dbReference type="ARBA" id="ARBA00004613"/>
    </source>
</evidence>
<dbReference type="STRING" id="6689.A0A3R7SU10"/>
<evidence type="ECO:0000256" key="5">
    <source>
        <dbReference type="ARBA" id="ARBA00023157"/>
    </source>
</evidence>
<dbReference type="PANTHER" id="PTHR22918:SF1">
    <property type="entry name" value="FIBRONECTIN TYPE-II DOMAIN-CONTAINING PROTEIN"/>
    <property type="match status" value="1"/>
</dbReference>
<dbReference type="InterPro" id="IPR000562">
    <property type="entry name" value="FN_type2_dom"/>
</dbReference>
<sequence length="469" mass="51470">MNFKCVDGEWRPLDILMQVGKGLICRPECPKGCLNGGYCVAPSTCLCPERFIGTNCGKGYTLTVRGVPCRFPFMYKRLWRHGCTGEDNPKPWCATAVDPGGRIASTGTCVADLVSPSSTTRSVGVASAHPNGLGSGALSRWMRMGHLAQWDFCQPDYGVESVAFTQEGFECQLPFSLSGRNFYGCVEGGGRHPGNLWCATSVSTDDIIFFSSVCMLDLDGRVLEEDNCIENLTTHKEDGILPALAKRGIPCVFPFRHNGRLHHSCVSGQEGKDGAWCATAIDASGRVVARESCPKKWAYGSLGPITSEVRTLYGMLCIFPFTLEGQVYYGCFMRHSGDAVCATMVDEINQVVALGICPKNGVWRPLSVLTSRMDRLARLGERSVDLKILITPFLFHFFPFSLPPIPLPLPLAFLRSLLFPLFLLFLIIYFYFPCLSFCPAPSSSRPFPCFPPCPPLLPFPLPPSSRPSP</sequence>
<dbReference type="EMBL" id="QCYY01001811">
    <property type="protein sequence ID" value="ROT75099.1"/>
    <property type="molecule type" value="Genomic_DNA"/>
</dbReference>
<feature type="transmembrane region" description="Helical" evidence="7">
    <location>
        <begin position="417"/>
        <end position="438"/>
    </location>
</feature>
<dbReference type="PROSITE" id="PS00022">
    <property type="entry name" value="EGF_1"/>
    <property type="match status" value="1"/>
</dbReference>
<feature type="domain" description="Fibronectin type-II" evidence="8">
    <location>
        <begin position="64"/>
        <end position="111"/>
    </location>
</feature>
<evidence type="ECO:0000256" key="7">
    <source>
        <dbReference type="SAM" id="Phobius"/>
    </source>
</evidence>
<dbReference type="Gene3D" id="2.10.25.10">
    <property type="entry name" value="Laminin"/>
    <property type="match status" value="1"/>
</dbReference>
<dbReference type="GO" id="GO:0008201">
    <property type="term" value="F:heparin binding"/>
    <property type="evidence" value="ECO:0007669"/>
    <property type="project" value="TreeGrafter"/>
</dbReference>
<organism evidence="9 10">
    <name type="scientific">Penaeus vannamei</name>
    <name type="common">Whiteleg shrimp</name>
    <name type="synonym">Litopenaeus vannamei</name>
    <dbReference type="NCBI Taxonomy" id="6689"/>
    <lineage>
        <taxon>Eukaryota</taxon>
        <taxon>Metazoa</taxon>
        <taxon>Ecdysozoa</taxon>
        <taxon>Arthropoda</taxon>
        <taxon>Crustacea</taxon>
        <taxon>Multicrustacea</taxon>
        <taxon>Malacostraca</taxon>
        <taxon>Eumalacostraca</taxon>
        <taxon>Eucarida</taxon>
        <taxon>Decapoda</taxon>
        <taxon>Dendrobranchiata</taxon>
        <taxon>Penaeoidea</taxon>
        <taxon>Penaeidae</taxon>
        <taxon>Penaeus</taxon>
    </lineage>
</organism>
<dbReference type="Proteomes" id="UP000283509">
    <property type="component" value="Unassembled WGS sequence"/>
</dbReference>